<dbReference type="EMBL" id="CM001222">
    <property type="protein sequence ID" value="KEH25104.1"/>
    <property type="molecule type" value="Genomic_DNA"/>
</dbReference>
<reference evidence="1 3" key="2">
    <citation type="journal article" date="2014" name="BMC Genomics">
        <title>An improved genome release (version Mt4.0) for the model legume Medicago truncatula.</title>
        <authorList>
            <person name="Tang H."/>
            <person name="Krishnakumar V."/>
            <person name="Bidwell S."/>
            <person name="Rosen B."/>
            <person name="Chan A."/>
            <person name="Zhou S."/>
            <person name="Gentzbittel L."/>
            <person name="Childs K.L."/>
            <person name="Yandell M."/>
            <person name="Gundlach H."/>
            <person name="Mayer K.F."/>
            <person name="Schwartz D.C."/>
            <person name="Town C.D."/>
        </authorList>
    </citation>
    <scope>GENOME REANNOTATION</scope>
    <source>
        <strain evidence="1">A17</strain>
        <strain evidence="2 3">cv. Jemalong A17</strain>
    </source>
</reference>
<dbReference type="AlphaFoldDB" id="A0A072U5S7"/>
<evidence type="ECO:0000313" key="1">
    <source>
        <dbReference type="EMBL" id="KEH25104.1"/>
    </source>
</evidence>
<evidence type="ECO:0000313" key="3">
    <source>
        <dbReference type="Proteomes" id="UP000002051"/>
    </source>
</evidence>
<dbReference type="Proteomes" id="UP000002051">
    <property type="component" value="Chromosome 6"/>
</dbReference>
<evidence type="ECO:0000313" key="2">
    <source>
        <dbReference type="EnsemblPlants" id="KEH25104"/>
    </source>
</evidence>
<reference evidence="1 3" key="1">
    <citation type="journal article" date="2011" name="Nature">
        <title>The Medicago genome provides insight into the evolution of rhizobial symbioses.</title>
        <authorList>
            <person name="Young N.D."/>
            <person name="Debelle F."/>
            <person name="Oldroyd G.E."/>
            <person name="Geurts R."/>
            <person name="Cannon S.B."/>
            <person name="Udvardi M.K."/>
            <person name="Benedito V.A."/>
            <person name="Mayer K.F."/>
            <person name="Gouzy J."/>
            <person name="Schoof H."/>
            <person name="Van de Peer Y."/>
            <person name="Proost S."/>
            <person name="Cook D.R."/>
            <person name="Meyers B.C."/>
            <person name="Spannagl M."/>
            <person name="Cheung F."/>
            <person name="De Mita S."/>
            <person name="Krishnakumar V."/>
            <person name="Gundlach H."/>
            <person name="Zhou S."/>
            <person name="Mudge J."/>
            <person name="Bharti A.K."/>
            <person name="Murray J.D."/>
            <person name="Naoumkina M.A."/>
            <person name="Rosen B."/>
            <person name="Silverstein K.A."/>
            <person name="Tang H."/>
            <person name="Rombauts S."/>
            <person name="Zhao P.X."/>
            <person name="Zhou P."/>
            <person name="Barbe V."/>
            <person name="Bardou P."/>
            <person name="Bechner M."/>
            <person name="Bellec A."/>
            <person name="Berger A."/>
            <person name="Berges H."/>
            <person name="Bidwell S."/>
            <person name="Bisseling T."/>
            <person name="Choisne N."/>
            <person name="Couloux A."/>
            <person name="Denny R."/>
            <person name="Deshpande S."/>
            <person name="Dai X."/>
            <person name="Doyle J.J."/>
            <person name="Dudez A.M."/>
            <person name="Farmer A.D."/>
            <person name="Fouteau S."/>
            <person name="Franken C."/>
            <person name="Gibelin C."/>
            <person name="Gish J."/>
            <person name="Goldstein S."/>
            <person name="Gonzalez A.J."/>
            <person name="Green P.J."/>
            <person name="Hallab A."/>
            <person name="Hartog M."/>
            <person name="Hua A."/>
            <person name="Humphray S.J."/>
            <person name="Jeong D.H."/>
            <person name="Jing Y."/>
            <person name="Jocker A."/>
            <person name="Kenton S.M."/>
            <person name="Kim D.J."/>
            <person name="Klee K."/>
            <person name="Lai H."/>
            <person name="Lang C."/>
            <person name="Lin S."/>
            <person name="Macmil S.L."/>
            <person name="Magdelenat G."/>
            <person name="Matthews L."/>
            <person name="McCorrison J."/>
            <person name="Monaghan E.L."/>
            <person name="Mun J.H."/>
            <person name="Najar F.Z."/>
            <person name="Nicholson C."/>
            <person name="Noirot C."/>
            <person name="O'Bleness M."/>
            <person name="Paule C.R."/>
            <person name="Poulain J."/>
            <person name="Prion F."/>
            <person name="Qin B."/>
            <person name="Qu C."/>
            <person name="Retzel E.F."/>
            <person name="Riddle C."/>
            <person name="Sallet E."/>
            <person name="Samain S."/>
            <person name="Samson N."/>
            <person name="Sanders I."/>
            <person name="Saurat O."/>
            <person name="Scarpelli C."/>
            <person name="Schiex T."/>
            <person name="Segurens B."/>
            <person name="Severin A.J."/>
            <person name="Sherrier D.J."/>
            <person name="Shi R."/>
            <person name="Sims S."/>
            <person name="Singer S.R."/>
            <person name="Sinharoy S."/>
            <person name="Sterck L."/>
            <person name="Viollet A."/>
            <person name="Wang B.B."/>
            <person name="Wang K."/>
            <person name="Wang M."/>
            <person name="Wang X."/>
            <person name="Warfsmann J."/>
            <person name="Weissenbach J."/>
            <person name="White D.D."/>
            <person name="White J.D."/>
            <person name="Wiley G.B."/>
            <person name="Wincker P."/>
            <person name="Xing Y."/>
            <person name="Yang L."/>
            <person name="Yao Z."/>
            <person name="Ying F."/>
            <person name="Zhai J."/>
            <person name="Zhou L."/>
            <person name="Zuber A."/>
            <person name="Denarie J."/>
            <person name="Dixon R.A."/>
            <person name="May G.D."/>
            <person name="Schwartz D.C."/>
            <person name="Rogers J."/>
            <person name="Quetier F."/>
            <person name="Town C.D."/>
            <person name="Roe B.A."/>
        </authorList>
    </citation>
    <scope>NUCLEOTIDE SEQUENCE [LARGE SCALE GENOMIC DNA]</scope>
    <source>
        <strain evidence="1">A17</strain>
        <strain evidence="2 3">cv. Jemalong A17</strain>
    </source>
</reference>
<name>A0A072U5S7_MEDTR</name>
<gene>
    <name evidence="1" type="ordered locus">MTR_6g015655</name>
</gene>
<accession>A0A072U5S7</accession>
<dbReference type="HOGENOM" id="CLU_2281632_0_0_1"/>
<organism evidence="1 3">
    <name type="scientific">Medicago truncatula</name>
    <name type="common">Barrel medic</name>
    <name type="synonym">Medicago tribuloides</name>
    <dbReference type="NCBI Taxonomy" id="3880"/>
    <lineage>
        <taxon>Eukaryota</taxon>
        <taxon>Viridiplantae</taxon>
        <taxon>Streptophyta</taxon>
        <taxon>Embryophyta</taxon>
        <taxon>Tracheophyta</taxon>
        <taxon>Spermatophyta</taxon>
        <taxon>Magnoliopsida</taxon>
        <taxon>eudicotyledons</taxon>
        <taxon>Gunneridae</taxon>
        <taxon>Pentapetalae</taxon>
        <taxon>rosids</taxon>
        <taxon>fabids</taxon>
        <taxon>Fabales</taxon>
        <taxon>Fabaceae</taxon>
        <taxon>Papilionoideae</taxon>
        <taxon>50 kb inversion clade</taxon>
        <taxon>NPAAA clade</taxon>
        <taxon>Hologalegina</taxon>
        <taxon>IRL clade</taxon>
        <taxon>Trifolieae</taxon>
        <taxon>Medicago</taxon>
    </lineage>
</organism>
<dbReference type="EnsemblPlants" id="KEH25104">
    <property type="protein sequence ID" value="KEH25104"/>
    <property type="gene ID" value="MTR_6g015655"/>
</dbReference>
<keyword evidence="3" id="KW-1185">Reference proteome</keyword>
<protein>
    <submittedName>
        <fullName evidence="1 2">Uncharacterized protein</fullName>
    </submittedName>
</protein>
<proteinExistence type="predicted"/>
<sequence length="102" mass="11166">MDGNGSGGCFPSDSYPNWLSYNSEGSSVKFEVPQVEGGNLKTMMCIFYNSTPDNVHQVALKTYWENSTPSSTQIPVLGELHSQDNSVLSLSYQATKQNPPDN</sequence>
<reference evidence="2" key="3">
    <citation type="submission" date="2015-04" db="UniProtKB">
        <authorList>
            <consortium name="EnsemblPlants"/>
        </authorList>
    </citation>
    <scope>IDENTIFICATION</scope>
    <source>
        <strain evidence="2">cv. Jemalong A17</strain>
    </source>
</reference>